<comment type="caution">
    <text evidence="1">The sequence shown here is derived from an EMBL/GenBank/DDBJ whole genome shotgun (WGS) entry which is preliminary data.</text>
</comment>
<protein>
    <submittedName>
        <fullName evidence="1">Uncharacterized protein</fullName>
    </submittedName>
</protein>
<evidence type="ECO:0000313" key="2">
    <source>
        <dbReference type="Proteomes" id="UP000326396"/>
    </source>
</evidence>
<dbReference type="EMBL" id="SZYD01000002">
    <property type="protein sequence ID" value="KAD7117691.1"/>
    <property type="molecule type" value="Genomic_DNA"/>
</dbReference>
<reference evidence="1 2" key="1">
    <citation type="submission" date="2019-05" db="EMBL/GenBank/DDBJ databases">
        <title>Mikania micrantha, genome provides insights into the molecular mechanism of rapid growth.</title>
        <authorList>
            <person name="Liu B."/>
        </authorList>
    </citation>
    <scope>NUCLEOTIDE SEQUENCE [LARGE SCALE GENOMIC DNA]</scope>
    <source>
        <strain evidence="1">NLD-2019</strain>
        <tissue evidence="1">Leaf</tissue>
    </source>
</reference>
<keyword evidence="2" id="KW-1185">Reference proteome</keyword>
<dbReference type="Proteomes" id="UP000326396">
    <property type="component" value="Linkage Group LG10"/>
</dbReference>
<accession>A0A5N6PXY5</accession>
<proteinExistence type="predicted"/>
<sequence>MVAPQVVLDGFRAAMVVVVMDDNLLSLLLAFSSSTMASQEFKWLSKKMSVHLGMALGGSYKSILEWLWLSHVNHKWCDYQLWESLVKKEVSRDLDTSDGDDDKLLKLPYSLLELKCSSQDVPGG</sequence>
<dbReference type="AlphaFoldDB" id="A0A5N6PXY5"/>
<organism evidence="1 2">
    <name type="scientific">Mikania micrantha</name>
    <name type="common">bitter vine</name>
    <dbReference type="NCBI Taxonomy" id="192012"/>
    <lineage>
        <taxon>Eukaryota</taxon>
        <taxon>Viridiplantae</taxon>
        <taxon>Streptophyta</taxon>
        <taxon>Embryophyta</taxon>
        <taxon>Tracheophyta</taxon>
        <taxon>Spermatophyta</taxon>
        <taxon>Magnoliopsida</taxon>
        <taxon>eudicotyledons</taxon>
        <taxon>Gunneridae</taxon>
        <taxon>Pentapetalae</taxon>
        <taxon>asterids</taxon>
        <taxon>campanulids</taxon>
        <taxon>Asterales</taxon>
        <taxon>Asteraceae</taxon>
        <taxon>Asteroideae</taxon>
        <taxon>Heliantheae alliance</taxon>
        <taxon>Eupatorieae</taxon>
        <taxon>Mikania</taxon>
    </lineage>
</organism>
<evidence type="ECO:0000313" key="1">
    <source>
        <dbReference type="EMBL" id="KAD7117691.1"/>
    </source>
</evidence>
<gene>
    <name evidence="1" type="ORF">E3N88_04959</name>
</gene>
<name>A0A5N6PXY5_9ASTR</name>